<dbReference type="InterPro" id="IPR050640">
    <property type="entry name" value="Bact_2-comp_sensor_kinase"/>
</dbReference>
<protein>
    <submittedName>
        <fullName evidence="3">Histidine kinase</fullName>
    </submittedName>
</protein>
<proteinExistence type="predicted"/>
<keyword evidence="3" id="KW-0418">Kinase</keyword>
<name>A0ABV9HYI6_9FLAO</name>
<dbReference type="InterPro" id="IPR036322">
    <property type="entry name" value="WD40_repeat_dom_sf"/>
</dbReference>
<dbReference type="SUPFAM" id="SSF50978">
    <property type="entry name" value="WD40 repeat-like"/>
    <property type="match status" value="1"/>
</dbReference>
<dbReference type="Gene3D" id="3.30.565.10">
    <property type="entry name" value="Histidine kinase-like ATPase, C-terminal domain"/>
    <property type="match status" value="1"/>
</dbReference>
<keyword evidence="1" id="KW-1133">Transmembrane helix</keyword>
<keyword evidence="4" id="KW-1185">Reference proteome</keyword>
<dbReference type="RefSeq" id="WP_379980210.1">
    <property type="nucleotide sequence ID" value="NZ_JBHSFV010000009.1"/>
</dbReference>
<organism evidence="3 4">
    <name type="scientific">Dokdonia ponticola</name>
    <dbReference type="NCBI Taxonomy" id="2041041"/>
    <lineage>
        <taxon>Bacteria</taxon>
        <taxon>Pseudomonadati</taxon>
        <taxon>Bacteroidota</taxon>
        <taxon>Flavobacteriia</taxon>
        <taxon>Flavobacteriales</taxon>
        <taxon>Flavobacteriaceae</taxon>
        <taxon>Dokdonia</taxon>
    </lineage>
</organism>
<evidence type="ECO:0000313" key="3">
    <source>
        <dbReference type="EMBL" id="MFC4635212.1"/>
    </source>
</evidence>
<dbReference type="InterPro" id="IPR010559">
    <property type="entry name" value="Sig_transdc_His_kin_internal"/>
</dbReference>
<gene>
    <name evidence="3" type="ORF">ACFO3O_14970</name>
</gene>
<keyword evidence="1" id="KW-0812">Transmembrane</keyword>
<feature type="domain" description="Signal transduction histidine kinase internal region" evidence="2">
    <location>
        <begin position="760"/>
        <end position="839"/>
    </location>
</feature>
<dbReference type="SUPFAM" id="SSF55874">
    <property type="entry name" value="ATPase domain of HSP90 chaperone/DNA topoisomerase II/histidine kinase"/>
    <property type="match status" value="1"/>
</dbReference>
<evidence type="ECO:0000256" key="1">
    <source>
        <dbReference type="SAM" id="Phobius"/>
    </source>
</evidence>
<dbReference type="Pfam" id="PF06580">
    <property type="entry name" value="His_kinase"/>
    <property type="match status" value="1"/>
</dbReference>
<dbReference type="Gene3D" id="2.130.10.10">
    <property type="entry name" value="YVTN repeat-like/Quinoprotein amine dehydrogenase"/>
    <property type="match status" value="3"/>
</dbReference>
<dbReference type="InterPro" id="IPR036890">
    <property type="entry name" value="HATPase_C_sf"/>
</dbReference>
<dbReference type="Gene3D" id="2.60.40.10">
    <property type="entry name" value="Immunoglobulins"/>
    <property type="match status" value="1"/>
</dbReference>
<dbReference type="PANTHER" id="PTHR34220:SF7">
    <property type="entry name" value="SENSOR HISTIDINE KINASE YPDA"/>
    <property type="match status" value="1"/>
</dbReference>
<feature type="transmembrane region" description="Helical" evidence="1">
    <location>
        <begin position="714"/>
        <end position="732"/>
    </location>
</feature>
<keyword evidence="3" id="KW-0808">Transferase</keyword>
<dbReference type="PANTHER" id="PTHR34220">
    <property type="entry name" value="SENSOR HISTIDINE KINASE YPDA"/>
    <property type="match status" value="1"/>
</dbReference>
<evidence type="ECO:0000259" key="2">
    <source>
        <dbReference type="Pfam" id="PF06580"/>
    </source>
</evidence>
<dbReference type="Proteomes" id="UP001596043">
    <property type="component" value="Unassembled WGS sequence"/>
</dbReference>
<accession>A0ABV9HYI6</accession>
<comment type="caution">
    <text evidence="3">The sequence shown here is derived from an EMBL/GenBank/DDBJ whole genome shotgun (WGS) entry which is preliminary data.</text>
</comment>
<evidence type="ECO:0000313" key="4">
    <source>
        <dbReference type="Proteomes" id="UP001596043"/>
    </source>
</evidence>
<dbReference type="EMBL" id="JBHSFV010000009">
    <property type="protein sequence ID" value="MFC4635212.1"/>
    <property type="molecule type" value="Genomic_DNA"/>
</dbReference>
<dbReference type="GO" id="GO:0016301">
    <property type="term" value="F:kinase activity"/>
    <property type="evidence" value="ECO:0007669"/>
    <property type="project" value="UniProtKB-KW"/>
</dbReference>
<reference evidence="4" key="1">
    <citation type="journal article" date="2019" name="Int. J. Syst. Evol. Microbiol.">
        <title>The Global Catalogue of Microorganisms (GCM) 10K type strain sequencing project: providing services to taxonomists for standard genome sequencing and annotation.</title>
        <authorList>
            <consortium name="The Broad Institute Genomics Platform"/>
            <consortium name="The Broad Institute Genome Sequencing Center for Infectious Disease"/>
            <person name="Wu L."/>
            <person name="Ma J."/>
        </authorList>
    </citation>
    <scope>NUCLEOTIDE SEQUENCE [LARGE SCALE GENOMIC DNA]</scope>
    <source>
        <strain evidence="4">YJ-61-S</strain>
    </source>
</reference>
<dbReference type="InterPro" id="IPR015943">
    <property type="entry name" value="WD40/YVTN_repeat-like_dom_sf"/>
</dbReference>
<sequence>MFVFPYFSFGQTPVSIHLTEKDGLPDIEFYDMLEDRKGFIWFAADKGLFRYDGKEFKSYNNSSKKGLSVFELFEDEKGRIWCTNISGQFFYVENDKLHTFIDVSDHLKGALADYKIVNNALIIFTPRQIIKVSLLDSSQEIISQKGRNVIGFPFSVPSGILFREERVIFKLDFKFKKTTIADATALIEDLTSKNAIPTKKTTIFQVGEKLYFFHTINEENIFYKLSRKSKTLQKTSTPEILKSCLITRVIELNDKLWFLTSTGAHVFKKTNNELLYEQTYLSNEFVTKVVIDKDNNYWLSTLRNGVFVITNIYIENYNLQKSVSNVSALEKIDEQSFAFGTIRGDIGMYDLHTNDIKILKSSSTSKVSSLSYNTHYHKLLISHDTDAYELDKKTGIFGSRLNGVGAKDLVIRGRDTLLIVGGDKSYLVARNNLEKKTVFTHTLTKKRAYAGFYDKASKHTYIATIDNLIQYDRKLMVHKVTHNGIPILGKQMTQTSDGVLWVSTFKDGVFGIRGNQVIEHFSTDNGLVVNEVVAIISDQNNLWIATDKGIQLINRTTGTIKTLTKRDGIPSYKISGMIVFEDHIVCASNVGIFSIDKQKAFYSRPLPELYFTAIKIADKDTVYKPNYKLAHDQNSVRLDFRANSFQSTEHIIYEYKLNAESFISLDKGVDYLDLKNLKNGIYKLKLRAKNRYNNEVSPEQDISFIIALPFWEQWWFILLVLLCVALIVYFYVRSIIAKRKRLQLIEVKQLQQNNRLTSLKLENLRSQMNPHFIFNALNSIQEYIVLNQKDLASDYLGKFADLVRKYLNHSSKGSITLREEIDCLQMYLELEKLRFEDTLMFSITVDNALDAYEIKIPTMLVQPYVENAIKHGLLHKKYERQLTIIFKPSKAKNTIQCQIIDNGVGRQKAAEIKNNRNPAHTSFATKATNNRLQLINLNRDYKVGVYIKDLKDIDDNALGTEVTIEIPYKN</sequence>
<dbReference type="InterPro" id="IPR013783">
    <property type="entry name" value="Ig-like_fold"/>
</dbReference>
<keyword evidence="1" id="KW-0472">Membrane</keyword>